<name>A0ABR7LYH5_9ACTN</name>
<dbReference type="Pfam" id="PF08924">
    <property type="entry name" value="Rv2525c_GlyHyd-like"/>
    <property type="match status" value="1"/>
</dbReference>
<feature type="signal peptide" evidence="1">
    <location>
        <begin position="1"/>
        <end position="32"/>
    </location>
</feature>
<accession>A0ABR7LYH5</accession>
<dbReference type="RefSeq" id="WP_187246950.1">
    <property type="nucleotide sequence ID" value="NZ_BAAAOK010000004.1"/>
</dbReference>
<gene>
    <name evidence="3" type="ORF">HKK74_31055</name>
</gene>
<keyword evidence="4" id="KW-1185">Reference proteome</keyword>
<reference evidence="3 4" key="1">
    <citation type="submission" date="2020-06" db="EMBL/GenBank/DDBJ databases">
        <title>Actinomadura xiongansis sp. nov., isolated from soil of Baiyangdian.</title>
        <authorList>
            <person name="Zhang X."/>
        </authorList>
    </citation>
    <scope>NUCLEOTIDE SEQUENCE [LARGE SCALE GENOMIC DNA]</scope>
    <source>
        <strain evidence="3 4">HBUM206468</strain>
    </source>
</reference>
<protein>
    <submittedName>
        <fullName evidence="3">DUF1906 domain-containing protein</fullName>
    </submittedName>
</protein>
<evidence type="ECO:0000313" key="3">
    <source>
        <dbReference type="EMBL" id="MBC6469898.1"/>
    </source>
</evidence>
<dbReference type="Gene3D" id="3.20.20.80">
    <property type="entry name" value="Glycosidases"/>
    <property type="match status" value="1"/>
</dbReference>
<comment type="caution">
    <text evidence="3">The sequence shown here is derived from an EMBL/GenBank/DDBJ whole genome shotgun (WGS) entry which is preliminary data.</text>
</comment>
<organism evidence="3 4">
    <name type="scientific">Actinomadura alba</name>
    <dbReference type="NCBI Taxonomy" id="406431"/>
    <lineage>
        <taxon>Bacteria</taxon>
        <taxon>Bacillati</taxon>
        <taxon>Actinomycetota</taxon>
        <taxon>Actinomycetes</taxon>
        <taxon>Streptosporangiales</taxon>
        <taxon>Thermomonosporaceae</taxon>
        <taxon>Actinomadura</taxon>
    </lineage>
</organism>
<dbReference type="EMBL" id="JABVEC010000033">
    <property type="protein sequence ID" value="MBC6469898.1"/>
    <property type="molecule type" value="Genomic_DNA"/>
</dbReference>
<keyword evidence="1" id="KW-0732">Signal</keyword>
<sequence>MRLRPRSFRPRAWLAAQAALLAGLFSIAPLPAAPPAQASFGNSIHMGWDACAATIAKAQAFWTNTPYWNMGLYIGGASYGTGCKRWTNAEVGQLRSMGYKFLPLWVGPQAPCTGYANRFSSNTSTAYSQGRDEAIAVYNKMVSLGWDTANAPAIYDLENFDTTNSGCMNAAKSFINGWVYQMHVPPAQKAGVYGSACASGLSQYASIANVPDFIHGADWDGIKSVRDMACVSSGSWVNRQRHKQYQGDHNETWNGVTMNIDSDCSNGPVYPGPDALTSPQGCE</sequence>
<feature type="chain" id="PRO_5046307489" evidence="1">
    <location>
        <begin position="33"/>
        <end position="283"/>
    </location>
</feature>
<evidence type="ECO:0000259" key="2">
    <source>
        <dbReference type="Pfam" id="PF08924"/>
    </source>
</evidence>
<feature type="domain" description="Rv2525c-like glycoside hydrolase-like" evidence="2">
    <location>
        <begin position="62"/>
        <end position="263"/>
    </location>
</feature>
<evidence type="ECO:0000313" key="4">
    <source>
        <dbReference type="Proteomes" id="UP000805614"/>
    </source>
</evidence>
<dbReference type="Proteomes" id="UP000805614">
    <property type="component" value="Unassembled WGS sequence"/>
</dbReference>
<evidence type="ECO:0000256" key="1">
    <source>
        <dbReference type="SAM" id="SignalP"/>
    </source>
</evidence>
<proteinExistence type="predicted"/>
<dbReference type="InterPro" id="IPR015020">
    <property type="entry name" value="Rv2525c-like_Glyco_Hydro-like"/>
</dbReference>